<accession>A1T0Y3</accession>
<name>A1T0Y3_PSYIN</name>
<dbReference type="GO" id="GO:0005886">
    <property type="term" value="C:plasma membrane"/>
    <property type="evidence" value="ECO:0007669"/>
    <property type="project" value="UniProtKB-SubCell"/>
</dbReference>
<dbReference type="Proteomes" id="UP000000639">
    <property type="component" value="Chromosome"/>
</dbReference>
<dbReference type="HOGENOM" id="CLU_065777_4_0_6"/>
<evidence type="ECO:0000313" key="9">
    <source>
        <dbReference type="EMBL" id="ABM05398.1"/>
    </source>
</evidence>
<feature type="transmembrane region" description="Helical" evidence="8">
    <location>
        <begin position="38"/>
        <end position="61"/>
    </location>
</feature>
<keyword evidence="3" id="KW-0813">Transport</keyword>
<proteinExistence type="inferred from homology"/>
<evidence type="ECO:0000256" key="3">
    <source>
        <dbReference type="ARBA" id="ARBA00022448"/>
    </source>
</evidence>
<feature type="transmembrane region" description="Helical" evidence="8">
    <location>
        <begin position="156"/>
        <end position="174"/>
    </location>
</feature>
<evidence type="ECO:0000256" key="5">
    <source>
        <dbReference type="ARBA" id="ARBA00022692"/>
    </source>
</evidence>
<evidence type="ECO:0000256" key="2">
    <source>
        <dbReference type="ARBA" id="ARBA00010735"/>
    </source>
</evidence>
<evidence type="ECO:0000256" key="7">
    <source>
        <dbReference type="ARBA" id="ARBA00023136"/>
    </source>
</evidence>
<keyword evidence="10" id="KW-1185">Reference proteome</keyword>
<evidence type="ECO:0000256" key="8">
    <source>
        <dbReference type="SAM" id="Phobius"/>
    </source>
</evidence>
<dbReference type="EMBL" id="CP000510">
    <property type="protein sequence ID" value="ABM05398.1"/>
    <property type="molecule type" value="Genomic_DNA"/>
</dbReference>
<keyword evidence="4" id="KW-1003">Cell membrane</keyword>
<evidence type="ECO:0000313" key="10">
    <source>
        <dbReference type="Proteomes" id="UP000000639"/>
    </source>
</evidence>
<feature type="transmembrane region" description="Helical" evidence="8">
    <location>
        <begin position="183"/>
        <end position="199"/>
    </location>
</feature>
<feature type="transmembrane region" description="Helical" evidence="8">
    <location>
        <begin position="12"/>
        <end position="31"/>
    </location>
</feature>
<evidence type="ECO:0000256" key="4">
    <source>
        <dbReference type="ARBA" id="ARBA00022475"/>
    </source>
</evidence>
<comment type="subcellular location">
    <subcellularLocation>
        <location evidence="1">Cell membrane</location>
        <topology evidence="1">Multi-pass membrane protein</topology>
    </subcellularLocation>
</comment>
<sequence>MNKSLFLSAFKTTAPVLFGYIPMGMAFGVLFNELGFHWIYASLMALVIYAGAAQFMAVGLLANHAGFMEVAITTLLLNSRHLFYGISLINKFKTRGLRKFYLIFGLTDETYSLLTGTRPTDDKDQTNFYLLITVLNHSYWIIGSTLGAIVGANLSFNTTGLDFTLPALFMVLAIEQYKSVRESWPFVMACAVAFVSIWLFSRDNMLLMSIVLSIIVLLLFHKRQKSTEAIQNESI</sequence>
<dbReference type="OrthoDB" id="9803444at2"/>
<protein>
    <submittedName>
        <fullName evidence="9">AzlC family protein</fullName>
    </submittedName>
</protein>
<dbReference type="PANTHER" id="PTHR34979">
    <property type="entry name" value="INNER MEMBRANE PROTEIN YGAZ"/>
    <property type="match status" value="1"/>
</dbReference>
<dbReference type="GO" id="GO:1903785">
    <property type="term" value="P:L-valine transmembrane transport"/>
    <property type="evidence" value="ECO:0007669"/>
    <property type="project" value="TreeGrafter"/>
</dbReference>
<dbReference type="AlphaFoldDB" id="A1T0Y3"/>
<feature type="transmembrane region" description="Helical" evidence="8">
    <location>
        <begin position="128"/>
        <end position="150"/>
    </location>
</feature>
<dbReference type="KEGG" id="pin:Ping_3724"/>
<dbReference type="RefSeq" id="WP_011771946.1">
    <property type="nucleotide sequence ID" value="NC_008709.1"/>
</dbReference>
<evidence type="ECO:0000256" key="6">
    <source>
        <dbReference type="ARBA" id="ARBA00022989"/>
    </source>
</evidence>
<dbReference type="PANTHER" id="PTHR34979:SF1">
    <property type="entry name" value="INNER MEMBRANE PROTEIN YGAZ"/>
    <property type="match status" value="1"/>
</dbReference>
<dbReference type="InterPro" id="IPR011606">
    <property type="entry name" value="Brnchd-chn_aa_trnsp_permease"/>
</dbReference>
<gene>
    <name evidence="9" type="ordered locus">Ping_3724</name>
</gene>
<keyword evidence="6 8" id="KW-1133">Transmembrane helix</keyword>
<dbReference type="STRING" id="357804.Ping_3724"/>
<feature type="transmembrane region" description="Helical" evidence="8">
    <location>
        <begin position="205"/>
        <end position="221"/>
    </location>
</feature>
<keyword evidence="5 8" id="KW-0812">Transmembrane</keyword>
<reference evidence="9 10" key="1">
    <citation type="submission" date="2007-01" db="EMBL/GenBank/DDBJ databases">
        <title>Complete sequence of Psychromonas ingrahamii 37.</title>
        <authorList>
            <consortium name="US DOE Joint Genome Institute"/>
            <person name="Copeland A."/>
            <person name="Lucas S."/>
            <person name="Lapidus A."/>
            <person name="Barry K."/>
            <person name="Detter J.C."/>
            <person name="Glavina del Rio T."/>
            <person name="Hammon N."/>
            <person name="Israni S."/>
            <person name="Dalin E."/>
            <person name="Tice H."/>
            <person name="Pitluck S."/>
            <person name="Thompson L.S."/>
            <person name="Brettin T."/>
            <person name="Bruce D."/>
            <person name="Han C."/>
            <person name="Tapia R."/>
            <person name="Schmutz J."/>
            <person name="Larimer F."/>
            <person name="Land M."/>
            <person name="Hauser L."/>
            <person name="Kyrpides N."/>
            <person name="Ivanova N."/>
            <person name="Staley J."/>
            <person name="Richardson P."/>
        </authorList>
    </citation>
    <scope>NUCLEOTIDE SEQUENCE [LARGE SCALE GENOMIC DNA]</scope>
    <source>
        <strain evidence="9 10">37</strain>
    </source>
</reference>
<dbReference type="Pfam" id="PF03591">
    <property type="entry name" value="AzlC"/>
    <property type="match status" value="1"/>
</dbReference>
<keyword evidence="7 8" id="KW-0472">Membrane</keyword>
<organism evidence="9 10">
    <name type="scientific">Psychromonas ingrahamii (strain DSM 17664 / CCUG 51855 / 37)</name>
    <dbReference type="NCBI Taxonomy" id="357804"/>
    <lineage>
        <taxon>Bacteria</taxon>
        <taxon>Pseudomonadati</taxon>
        <taxon>Pseudomonadota</taxon>
        <taxon>Gammaproteobacteria</taxon>
        <taxon>Alteromonadales</taxon>
        <taxon>Psychromonadaceae</taxon>
        <taxon>Psychromonas</taxon>
    </lineage>
</organism>
<dbReference type="eggNOG" id="COG1296">
    <property type="taxonomic scope" value="Bacteria"/>
</dbReference>
<evidence type="ECO:0000256" key="1">
    <source>
        <dbReference type="ARBA" id="ARBA00004651"/>
    </source>
</evidence>
<comment type="similarity">
    <text evidence="2">Belongs to the AzlC family.</text>
</comment>